<dbReference type="InterPro" id="IPR027375">
    <property type="entry name" value="DKNYY"/>
</dbReference>
<dbReference type="AlphaFoldDB" id="D1AH88"/>
<gene>
    <name evidence="1" type="ordered locus">Sterm_1255</name>
</gene>
<dbReference type="RefSeq" id="WP_012860718.1">
    <property type="nucleotide sequence ID" value="NC_013517.1"/>
</dbReference>
<dbReference type="STRING" id="526218.Sterm_1255"/>
<dbReference type="EMBL" id="CP001739">
    <property type="protein sequence ID" value="ACZ08122.1"/>
    <property type="molecule type" value="Genomic_DNA"/>
</dbReference>
<protein>
    <submittedName>
        <fullName evidence="1">Uncharacterized protein</fullName>
    </submittedName>
</protein>
<reference evidence="2" key="1">
    <citation type="submission" date="2009-09" db="EMBL/GenBank/DDBJ databases">
        <title>The complete chromosome of Sebaldella termitidis ATCC 33386.</title>
        <authorList>
            <consortium name="US DOE Joint Genome Institute (JGI-PGF)"/>
            <person name="Lucas S."/>
            <person name="Copeland A."/>
            <person name="Lapidus A."/>
            <person name="Glavina del Rio T."/>
            <person name="Dalin E."/>
            <person name="Tice H."/>
            <person name="Bruce D."/>
            <person name="Goodwin L."/>
            <person name="Pitluck S."/>
            <person name="Kyrpides N."/>
            <person name="Mavromatis K."/>
            <person name="Ivanova N."/>
            <person name="Mikhailova N."/>
            <person name="Sims D."/>
            <person name="Meincke L."/>
            <person name="Brettin T."/>
            <person name="Detter J.C."/>
            <person name="Han C."/>
            <person name="Larimer F."/>
            <person name="Land M."/>
            <person name="Hauser L."/>
            <person name="Markowitz V."/>
            <person name="Cheng J.F."/>
            <person name="Hugenholtz P."/>
            <person name="Woyke T."/>
            <person name="Wu D."/>
            <person name="Eisen J.A."/>
        </authorList>
    </citation>
    <scope>NUCLEOTIDE SEQUENCE [LARGE SCALE GENOMIC DNA]</scope>
    <source>
        <strain evidence="2">ATCC 33386 / NCTC 11300</strain>
    </source>
</reference>
<dbReference type="KEGG" id="str:Sterm_1255"/>
<evidence type="ECO:0000313" key="1">
    <source>
        <dbReference type="EMBL" id="ACZ08122.1"/>
    </source>
</evidence>
<proteinExistence type="predicted"/>
<keyword evidence="2" id="KW-1185">Reference proteome</keyword>
<accession>D1AH88</accession>
<name>D1AH88_SEBTE</name>
<dbReference type="HOGENOM" id="CLU_145422_0_0_0"/>
<evidence type="ECO:0000313" key="2">
    <source>
        <dbReference type="Proteomes" id="UP000000845"/>
    </source>
</evidence>
<sequence length="132" mass="15174">MIKKLLILAGLFIVFQFGYSLSCIASYYRVVDGVLRYTGAGQNRVVKNVDIETFEDLDWAFGKDKNRVYYLGQNIKNIDAKTFEVIHEYKPIPEFIKSPVPTCGPPNIEKFKDKNGTYELKDIQNGKLQLEE</sequence>
<dbReference type="Pfam" id="PF13644">
    <property type="entry name" value="DKNYY"/>
    <property type="match status" value="1"/>
</dbReference>
<reference evidence="1 2" key="2">
    <citation type="journal article" date="2010" name="Stand. Genomic Sci.">
        <title>Complete genome sequence of Sebaldella termitidis type strain (NCTC 11300).</title>
        <authorList>
            <person name="Harmon-Smith M."/>
            <person name="Celia L."/>
            <person name="Chertkov O."/>
            <person name="Lapidus A."/>
            <person name="Copeland A."/>
            <person name="Glavina Del Rio T."/>
            <person name="Nolan M."/>
            <person name="Lucas S."/>
            <person name="Tice H."/>
            <person name="Cheng J.F."/>
            <person name="Han C."/>
            <person name="Detter J.C."/>
            <person name="Bruce D."/>
            <person name="Goodwin L."/>
            <person name="Pitluck S."/>
            <person name="Pati A."/>
            <person name="Liolios K."/>
            <person name="Ivanova N."/>
            <person name="Mavromatis K."/>
            <person name="Mikhailova N."/>
            <person name="Chen A."/>
            <person name="Palaniappan K."/>
            <person name="Land M."/>
            <person name="Hauser L."/>
            <person name="Chang Y.J."/>
            <person name="Jeffries C.D."/>
            <person name="Brettin T."/>
            <person name="Goker M."/>
            <person name="Beck B."/>
            <person name="Bristow J."/>
            <person name="Eisen J.A."/>
            <person name="Markowitz V."/>
            <person name="Hugenholtz P."/>
            <person name="Kyrpides N.C."/>
            <person name="Klenk H.P."/>
            <person name="Chen F."/>
        </authorList>
    </citation>
    <scope>NUCLEOTIDE SEQUENCE [LARGE SCALE GENOMIC DNA]</scope>
    <source>
        <strain evidence="2">ATCC 33386 / NCTC 11300</strain>
    </source>
</reference>
<organism evidence="1 2">
    <name type="scientific">Sebaldella termitidis (strain ATCC 33386 / NCTC 11300)</name>
    <dbReference type="NCBI Taxonomy" id="526218"/>
    <lineage>
        <taxon>Bacteria</taxon>
        <taxon>Fusobacteriati</taxon>
        <taxon>Fusobacteriota</taxon>
        <taxon>Fusobacteriia</taxon>
        <taxon>Fusobacteriales</taxon>
        <taxon>Leptotrichiaceae</taxon>
        <taxon>Sebaldella</taxon>
    </lineage>
</organism>
<dbReference type="Proteomes" id="UP000000845">
    <property type="component" value="Chromosome"/>
</dbReference>